<evidence type="ECO:0000313" key="1">
    <source>
        <dbReference type="EMBL" id="VFJ58331.1"/>
    </source>
</evidence>
<protein>
    <submittedName>
        <fullName evidence="1">Uncharacterized protein</fullName>
    </submittedName>
</protein>
<reference evidence="1" key="1">
    <citation type="submission" date="2019-02" db="EMBL/GenBank/DDBJ databases">
        <authorList>
            <person name="Gruber-Vodicka R. H."/>
            <person name="Seah K. B. B."/>
        </authorList>
    </citation>
    <scope>NUCLEOTIDE SEQUENCE</scope>
    <source>
        <strain evidence="1">BECK_BZ165</strain>
    </source>
</reference>
<accession>A0A450SWE7</accession>
<gene>
    <name evidence="1" type="ORF">BECKFM1743C_GA0114222_102214</name>
</gene>
<sequence>MSADGFRSMKGHKAIGRKEYTKLRRIFVQIQGARQAHEPCNCRATHKLDDKDKQVGIFFDRNRLSPTLPKPYHRFLFLARTRTNHTLVHTHAPVIAS</sequence>
<organism evidence="1">
    <name type="scientific">Candidatus Kentrum sp. FM</name>
    <dbReference type="NCBI Taxonomy" id="2126340"/>
    <lineage>
        <taxon>Bacteria</taxon>
        <taxon>Pseudomonadati</taxon>
        <taxon>Pseudomonadota</taxon>
        <taxon>Gammaproteobacteria</taxon>
        <taxon>Candidatus Kentrum</taxon>
    </lineage>
</organism>
<proteinExistence type="predicted"/>
<name>A0A450SWE7_9GAMM</name>
<dbReference type="EMBL" id="CAADFA010000221">
    <property type="protein sequence ID" value="VFJ58331.1"/>
    <property type="molecule type" value="Genomic_DNA"/>
</dbReference>
<dbReference type="AlphaFoldDB" id="A0A450SWE7"/>